<dbReference type="InterPro" id="IPR023997">
    <property type="entry name" value="TonB-dep_OMP_SusC/RagA_CS"/>
</dbReference>
<sequence>MRNFLLASFCLLLGFCTQLRAQERTVTGAVTSSDDSSPLPGVSVVVKGTLVGTVTDGNGKYSIRVPNGNSTLVYSFVGMEEQEVLVGSQSVINPSLKTLANELSEVVVVGYGVQQRKAFTGSASKVDAKQFANLMTPSIDKQLAGRATGVQVTNVGGGVNTPARIRIRGTNSVNQANDPLIVVDGVPIISGNLASTTNSNALGDINPADIENMEVLKDGSATAIYGSRAAAGVILITTKKGTKGRGKVSYDASIGFNNALKRFDVLNAQEFVTIANEKLANAGQALRANMDAAQTNTNWQDQVLVNNAAVHNHTLSAQGGTEKTSYYMSLNYSQQQGIIITNFNKAYRARLNVEHEANKYLKVGNNITISRQDDGDQNNGTNALSGAISSTLRLLPNVSPFNANHPTGYNINWPSGNSMNPGANTTSVDDNFTNAAFTLRNNQYRSDKYRIINNSFIEISPIQGLKLRSVFSADMFSDYSFQSWTNLHGDGYGTSTGGTNGYVYNENQNRLRYTWQNYLNYNLSLGKNHNIYLTAGHEVQRDNYKWHSTSGSNISDMFFIKENFITGSAAIQTTGGSMTQSGFESLFGRFNYDFNNKYFVQASIRRDGQSSLAPEKRYGVFPGFSAGWRVSQEGFWANSGLSQYINEVKLKASYARVGNTLSGFPYLSTYGARPYGNISGIAVSAIGNSDLQWETSNKYDVGLDVGILNNRFNVTADYFINDVDNLVLGVPTPLSAGVPGNSISQNIGSLRNKGFELSIGGDIIRSKDFTWNANFNYSNIKNQITALYSIGGTAVPYIQNGGYNLIEVGQPINVIHGYQFSGVNSANGNPVYLKADGTLAQLNISNGAPFSIGGYYIASGQNEGTLGAQTSLTFNDRARLGNPTPVWFGAFTNNFNYKGLGLEIMLRYSGGNKIFNITRQDALMNQSFQNNGREILQRWQKPGDVTSVPRLYYGQGNNINQSQLANSRFLESGDYLRLQNIVLTYSVPSKALTKATKGFVQSLRLFAQGQNLAVWTKYSGADPDNISTLGLDNAVSPQIRTVSFGLNVGF</sequence>
<evidence type="ECO:0000256" key="8">
    <source>
        <dbReference type="PROSITE-ProRule" id="PRU01360"/>
    </source>
</evidence>
<dbReference type="InterPro" id="IPR037066">
    <property type="entry name" value="Plug_dom_sf"/>
</dbReference>
<dbReference type="NCBIfam" id="TIGR04057">
    <property type="entry name" value="SusC_RagA_signa"/>
    <property type="match status" value="1"/>
</dbReference>
<dbReference type="Gene3D" id="2.170.130.10">
    <property type="entry name" value="TonB-dependent receptor, plug domain"/>
    <property type="match status" value="1"/>
</dbReference>
<feature type="domain" description="TonB-dependent receptor plug" evidence="12">
    <location>
        <begin position="119"/>
        <end position="233"/>
    </location>
</feature>
<evidence type="ECO:0000256" key="1">
    <source>
        <dbReference type="ARBA" id="ARBA00004571"/>
    </source>
</evidence>
<evidence type="ECO:0000256" key="10">
    <source>
        <dbReference type="SAM" id="SignalP"/>
    </source>
</evidence>
<keyword evidence="14" id="KW-1185">Reference proteome</keyword>
<dbReference type="AlphaFoldDB" id="A0A7W5ZQC7"/>
<dbReference type="InterPro" id="IPR008969">
    <property type="entry name" value="CarboxyPept-like_regulatory"/>
</dbReference>
<keyword evidence="6 8" id="KW-0472">Membrane</keyword>
<name>A0A7W5ZQC7_9BACT</name>
<evidence type="ECO:0000313" key="13">
    <source>
        <dbReference type="EMBL" id="MBB3841698.1"/>
    </source>
</evidence>
<keyword evidence="5 9" id="KW-0798">TonB box</keyword>
<feature type="signal peptide" evidence="10">
    <location>
        <begin position="1"/>
        <end position="21"/>
    </location>
</feature>
<proteinExistence type="inferred from homology"/>
<dbReference type="Pfam" id="PF00593">
    <property type="entry name" value="TonB_dep_Rec_b-barrel"/>
    <property type="match status" value="1"/>
</dbReference>
<keyword evidence="2 8" id="KW-0813">Transport</keyword>
<keyword evidence="4 8" id="KW-0812">Transmembrane</keyword>
<keyword evidence="7 8" id="KW-0998">Cell outer membrane</keyword>
<evidence type="ECO:0000313" key="14">
    <source>
        <dbReference type="Proteomes" id="UP000541352"/>
    </source>
</evidence>
<dbReference type="EMBL" id="JACIBY010000020">
    <property type="protein sequence ID" value="MBB3841698.1"/>
    <property type="molecule type" value="Genomic_DNA"/>
</dbReference>
<evidence type="ECO:0000256" key="2">
    <source>
        <dbReference type="ARBA" id="ARBA00022448"/>
    </source>
</evidence>
<dbReference type="Pfam" id="PF13715">
    <property type="entry name" value="CarbopepD_reg_2"/>
    <property type="match status" value="1"/>
</dbReference>
<dbReference type="RefSeq" id="WP_183979527.1">
    <property type="nucleotide sequence ID" value="NZ_JACIBY010000020.1"/>
</dbReference>
<dbReference type="Gene3D" id="2.40.170.20">
    <property type="entry name" value="TonB-dependent receptor, beta-barrel domain"/>
    <property type="match status" value="1"/>
</dbReference>
<dbReference type="InterPro" id="IPR012910">
    <property type="entry name" value="Plug_dom"/>
</dbReference>
<evidence type="ECO:0000256" key="5">
    <source>
        <dbReference type="ARBA" id="ARBA00023077"/>
    </source>
</evidence>
<comment type="caution">
    <text evidence="13">The sequence shown here is derived from an EMBL/GenBank/DDBJ whole genome shotgun (WGS) entry which is preliminary data.</text>
</comment>
<dbReference type="Pfam" id="PF07715">
    <property type="entry name" value="Plug"/>
    <property type="match status" value="1"/>
</dbReference>
<keyword evidence="10" id="KW-0732">Signal</keyword>
<keyword evidence="3 8" id="KW-1134">Transmembrane beta strand</keyword>
<dbReference type="SUPFAM" id="SSF56935">
    <property type="entry name" value="Porins"/>
    <property type="match status" value="1"/>
</dbReference>
<dbReference type="InterPro" id="IPR036942">
    <property type="entry name" value="Beta-barrel_TonB_sf"/>
</dbReference>
<dbReference type="NCBIfam" id="TIGR04056">
    <property type="entry name" value="OMP_RagA_SusC"/>
    <property type="match status" value="1"/>
</dbReference>
<evidence type="ECO:0000256" key="6">
    <source>
        <dbReference type="ARBA" id="ARBA00023136"/>
    </source>
</evidence>
<dbReference type="GO" id="GO:0009279">
    <property type="term" value="C:cell outer membrane"/>
    <property type="evidence" value="ECO:0007669"/>
    <property type="project" value="UniProtKB-SubCell"/>
</dbReference>
<dbReference type="Gene3D" id="2.60.40.1120">
    <property type="entry name" value="Carboxypeptidase-like, regulatory domain"/>
    <property type="match status" value="1"/>
</dbReference>
<feature type="domain" description="TonB-dependent receptor-like beta-barrel" evidence="11">
    <location>
        <begin position="400"/>
        <end position="861"/>
    </location>
</feature>
<evidence type="ECO:0000256" key="9">
    <source>
        <dbReference type="RuleBase" id="RU003357"/>
    </source>
</evidence>
<dbReference type="InterPro" id="IPR000531">
    <property type="entry name" value="Beta-barrel_TonB"/>
</dbReference>
<dbReference type="Proteomes" id="UP000541352">
    <property type="component" value="Unassembled WGS sequence"/>
</dbReference>
<evidence type="ECO:0000256" key="3">
    <source>
        <dbReference type="ARBA" id="ARBA00022452"/>
    </source>
</evidence>
<dbReference type="PROSITE" id="PS52016">
    <property type="entry name" value="TONB_DEPENDENT_REC_3"/>
    <property type="match status" value="1"/>
</dbReference>
<protein>
    <submittedName>
        <fullName evidence="13">TonB-linked SusC/RagA family outer membrane protein</fullName>
    </submittedName>
</protein>
<comment type="similarity">
    <text evidence="8 9">Belongs to the TonB-dependent receptor family.</text>
</comment>
<dbReference type="InterPro" id="IPR023996">
    <property type="entry name" value="TonB-dep_OMP_SusC/RagA"/>
</dbReference>
<evidence type="ECO:0000256" key="7">
    <source>
        <dbReference type="ARBA" id="ARBA00023237"/>
    </source>
</evidence>
<reference evidence="13 14" key="1">
    <citation type="submission" date="2020-08" db="EMBL/GenBank/DDBJ databases">
        <title>Genomic Encyclopedia of Type Strains, Phase IV (KMG-IV): sequencing the most valuable type-strain genomes for metagenomic binning, comparative biology and taxonomic classification.</title>
        <authorList>
            <person name="Goeker M."/>
        </authorList>
    </citation>
    <scope>NUCLEOTIDE SEQUENCE [LARGE SCALE GENOMIC DNA]</scope>
    <source>
        <strain evidence="13 14">DSM 17976</strain>
    </source>
</reference>
<organism evidence="13 14">
    <name type="scientific">Runella defluvii</name>
    <dbReference type="NCBI Taxonomy" id="370973"/>
    <lineage>
        <taxon>Bacteria</taxon>
        <taxon>Pseudomonadati</taxon>
        <taxon>Bacteroidota</taxon>
        <taxon>Cytophagia</taxon>
        <taxon>Cytophagales</taxon>
        <taxon>Spirosomataceae</taxon>
        <taxon>Runella</taxon>
    </lineage>
</organism>
<accession>A0A7W5ZQC7</accession>
<comment type="subcellular location">
    <subcellularLocation>
        <location evidence="1 8">Cell outer membrane</location>
        <topology evidence="1 8">Multi-pass membrane protein</topology>
    </subcellularLocation>
</comment>
<dbReference type="SUPFAM" id="SSF49464">
    <property type="entry name" value="Carboxypeptidase regulatory domain-like"/>
    <property type="match status" value="1"/>
</dbReference>
<evidence type="ECO:0000259" key="11">
    <source>
        <dbReference type="Pfam" id="PF00593"/>
    </source>
</evidence>
<gene>
    <name evidence="13" type="ORF">FHS57_005727</name>
</gene>
<dbReference type="InterPro" id="IPR039426">
    <property type="entry name" value="TonB-dep_rcpt-like"/>
</dbReference>
<feature type="chain" id="PRO_5030802229" evidence="10">
    <location>
        <begin position="22"/>
        <end position="1050"/>
    </location>
</feature>
<evidence type="ECO:0000256" key="4">
    <source>
        <dbReference type="ARBA" id="ARBA00022692"/>
    </source>
</evidence>
<evidence type="ECO:0000259" key="12">
    <source>
        <dbReference type="Pfam" id="PF07715"/>
    </source>
</evidence>